<keyword evidence="4" id="KW-0812">Transmembrane</keyword>
<dbReference type="InterPro" id="IPR019734">
    <property type="entry name" value="TPR_rpt"/>
</dbReference>
<evidence type="ECO:0000313" key="6">
    <source>
        <dbReference type="EMBL" id="PJG82824.1"/>
    </source>
</evidence>
<evidence type="ECO:0000256" key="4">
    <source>
        <dbReference type="SAM" id="Phobius"/>
    </source>
</evidence>
<name>A0A2M8RVB6_9PAST</name>
<dbReference type="PANTHER" id="PTHR47870:SF2">
    <property type="entry name" value="FORMATE-DEPENDENT NITRITE REDUCTASE COMPLEX SUBUNIT NRFF"/>
    <property type="match status" value="1"/>
</dbReference>
<dbReference type="Pfam" id="PF23914">
    <property type="entry name" value="TPR_CcmH_CycH"/>
    <property type="match status" value="1"/>
</dbReference>
<evidence type="ECO:0000256" key="1">
    <source>
        <dbReference type="ARBA" id="ARBA00022737"/>
    </source>
</evidence>
<feature type="transmembrane region" description="Helical" evidence="4">
    <location>
        <begin position="84"/>
        <end position="103"/>
    </location>
</feature>
<sequence>MNEFIIGMLAFVVIALSVFLPLSGRIDWQRAYRREQNVALYQRQLRANPPADLADEYAQRLLNDEKQLQNSPHFYSPNIATNHFCYASLLFLLLTLLPLGYYFSLQRFDVAQMGVQDGTEMRIKSENRDAIDKNNDYILTVQNRLRRDPNNAAHWVELGQAYMLNNEFENALIAYNNAAGLEGQKPYLLGLAASAQYYRDGQKITPATENLLTRALQQDPQEISALSLLASDAFLQADYRRALSLWQRILDGDKPETDRRAIIQSMQMAEMLLKAGERE</sequence>
<protein>
    <recommendedName>
        <fullName evidence="5">Cytochrome c-type biogenesis protein H TPR domain-containing protein</fullName>
    </recommendedName>
</protein>
<dbReference type="Gene3D" id="1.25.40.10">
    <property type="entry name" value="Tetratricopeptide repeat domain"/>
    <property type="match status" value="1"/>
</dbReference>
<dbReference type="Proteomes" id="UP000230282">
    <property type="component" value="Unassembled WGS sequence"/>
</dbReference>
<proteinExistence type="predicted"/>
<evidence type="ECO:0000313" key="7">
    <source>
        <dbReference type="Proteomes" id="UP000230282"/>
    </source>
</evidence>
<accession>A0A2M8RVB6</accession>
<comment type="caution">
    <text evidence="6">The sequence shown here is derived from an EMBL/GenBank/DDBJ whole genome shotgun (WGS) entry which is preliminary data.</text>
</comment>
<dbReference type="PANTHER" id="PTHR47870">
    <property type="entry name" value="CYTOCHROME C-TYPE BIOGENESIS PROTEIN CCMH"/>
    <property type="match status" value="1"/>
</dbReference>
<dbReference type="OrthoDB" id="9776053at2"/>
<feature type="domain" description="Cytochrome c-type biogenesis protein H TPR" evidence="5">
    <location>
        <begin position="135"/>
        <end position="251"/>
    </location>
</feature>
<keyword evidence="2 3" id="KW-0802">TPR repeat</keyword>
<dbReference type="EMBL" id="PHGZ01000013">
    <property type="protein sequence ID" value="PJG82824.1"/>
    <property type="molecule type" value="Genomic_DNA"/>
</dbReference>
<keyword evidence="7" id="KW-1185">Reference proteome</keyword>
<keyword evidence="1" id="KW-0677">Repeat</keyword>
<dbReference type="InterPro" id="IPR011990">
    <property type="entry name" value="TPR-like_helical_dom_sf"/>
</dbReference>
<gene>
    <name evidence="6" type="ORF">CVP04_05500</name>
</gene>
<keyword evidence="4" id="KW-0472">Membrane</keyword>
<dbReference type="InterPro" id="IPR051263">
    <property type="entry name" value="C-type_cytochrome_biogenesis"/>
</dbReference>
<dbReference type="PROSITE" id="PS50005">
    <property type="entry name" value="TPR"/>
    <property type="match status" value="1"/>
</dbReference>
<reference evidence="6 7" key="1">
    <citation type="submission" date="2017-11" db="EMBL/GenBank/DDBJ databases">
        <title>Reclassification of Bisgaard taxon 5 as Caviibacterium pharyngocola gen. nov., sp. nov.</title>
        <authorList>
            <person name="Christensen H."/>
        </authorList>
    </citation>
    <scope>NUCLEOTIDE SEQUENCE [LARGE SCALE GENOMIC DNA]</scope>
    <source>
        <strain evidence="6 7">7_3</strain>
    </source>
</reference>
<dbReference type="AlphaFoldDB" id="A0A2M8RVB6"/>
<dbReference type="InterPro" id="IPR056413">
    <property type="entry name" value="TPR_CcmH_CycH"/>
</dbReference>
<evidence type="ECO:0000259" key="5">
    <source>
        <dbReference type="Pfam" id="PF23914"/>
    </source>
</evidence>
<feature type="transmembrane region" description="Helical" evidence="4">
    <location>
        <begin position="6"/>
        <end position="24"/>
    </location>
</feature>
<organism evidence="6 7">
    <name type="scientific">Caviibacterium pharyngocola</name>
    <dbReference type="NCBI Taxonomy" id="28159"/>
    <lineage>
        <taxon>Bacteria</taxon>
        <taxon>Pseudomonadati</taxon>
        <taxon>Pseudomonadota</taxon>
        <taxon>Gammaproteobacteria</taxon>
        <taxon>Pasteurellales</taxon>
        <taxon>Pasteurellaceae</taxon>
        <taxon>Caviibacterium</taxon>
    </lineage>
</organism>
<evidence type="ECO:0000256" key="3">
    <source>
        <dbReference type="PROSITE-ProRule" id="PRU00339"/>
    </source>
</evidence>
<keyword evidence="4" id="KW-1133">Transmembrane helix</keyword>
<dbReference type="RefSeq" id="WP_100296517.1">
    <property type="nucleotide sequence ID" value="NZ_PHGZ01000013.1"/>
</dbReference>
<evidence type="ECO:0000256" key="2">
    <source>
        <dbReference type="ARBA" id="ARBA00022803"/>
    </source>
</evidence>
<dbReference type="GO" id="GO:0005886">
    <property type="term" value="C:plasma membrane"/>
    <property type="evidence" value="ECO:0007669"/>
    <property type="project" value="TreeGrafter"/>
</dbReference>
<feature type="repeat" description="TPR" evidence="3">
    <location>
        <begin position="152"/>
        <end position="185"/>
    </location>
</feature>
<dbReference type="SUPFAM" id="SSF48452">
    <property type="entry name" value="TPR-like"/>
    <property type="match status" value="1"/>
</dbReference>